<dbReference type="EMBL" id="JAEKNN010000048">
    <property type="protein sequence ID" value="MBJ7609613.1"/>
    <property type="molecule type" value="Genomic_DNA"/>
</dbReference>
<evidence type="ECO:0000256" key="2">
    <source>
        <dbReference type="ARBA" id="ARBA00008133"/>
    </source>
</evidence>
<evidence type="ECO:0000259" key="10">
    <source>
        <dbReference type="Pfam" id="PF02602"/>
    </source>
</evidence>
<dbReference type="InterPro" id="IPR036108">
    <property type="entry name" value="4pyrrol_syn_uPrphyn_synt_sf"/>
</dbReference>
<dbReference type="GO" id="GO:0006782">
    <property type="term" value="P:protoporphyrinogen IX biosynthetic process"/>
    <property type="evidence" value="ECO:0007669"/>
    <property type="project" value="UniProtKB-UniRule"/>
</dbReference>
<evidence type="ECO:0000256" key="5">
    <source>
        <dbReference type="ARBA" id="ARBA00023244"/>
    </source>
</evidence>
<comment type="caution">
    <text evidence="11">The sequence shown here is derived from an EMBL/GenBank/DDBJ whole genome shotgun (WGS) entry which is preliminary data.</text>
</comment>
<dbReference type="EC" id="4.2.1.75" evidence="3 9"/>
<evidence type="ECO:0000256" key="4">
    <source>
        <dbReference type="ARBA" id="ARBA00023239"/>
    </source>
</evidence>
<dbReference type="Proteomes" id="UP000614410">
    <property type="component" value="Unassembled WGS sequence"/>
</dbReference>
<gene>
    <name evidence="11" type="ORF">JF887_09345</name>
</gene>
<proteinExistence type="inferred from homology"/>
<evidence type="ECO:0000313" key="11">
    <source>
        <dbReference type="EMBL" id="MBJ7609613.1"/>
    </source>
</evidence>
<name>A0A934KE18_9BACT</name>
<evidence type="ECO:0000313" key="12">
    <source>
        <dbReference type="Proteomes" id="UP000614410"/>
    </source>
</evidence>
<accession>A0A934KE18</accession>
<reference evidence="11 12" key="1">
    <citation type="submission" date="2020-10" db="EMBL/GenBank/DDBJ databases">
        <title>Ca. Dormibacterota MAGs.</title>
        <authorList>
            <person name="Montgomery K."/>
        </authorList>
    </citation>
    <scope>NUCLEOTIDE SEQUENCE [LARGE SCALE GENOMIC DNA]</scope>
    <source>
        <strain evidence="11">Mitchell_Peninsula_5</strain>
    </source>
</reference>
<dbReference type="InterPro" id="IPR003754">
    <property type="entry name" value="4pyrrol_synth_uPrphyn_synth"/>
</dbReference>
<dbReference type="InterPro" id="IPR039793">
    <property type="entry name" value="UROS/Hem4"/>
</dbReference>
<evidence type="ECO:0000256" key="7">
    <source>
        <dbReference type="ARBA" id="ARBA00040167"/>
    </source>
</evidence>
<dbReference type="PANTHER" id="PTHR38042">
    <property type="entry name" value="UROPORPHYRINOGEN-III SYNTHASE, CHLOROPLASTIC"/>
    <property type="match status" value="1"/>
</dbReference>
<dbReference type="Pfam" id="PF02602">
    <property type="entry name" value="HEM4"/>
    <property type="match status" value="1"/>
</dbReference>
<evidence type="ECO:0000256" key="1">
    <source>
        <dbReference type="ARBA" id="ARBA00004772"/>
    </source>
</evidence>
<dbReference type="CDD" id="cd06578">
    <property type="entry name" value="HemD"/>
    <property type="match status" value="1"/>
</dbReference>
<dbReference type="SUPFAM" id="SSF69618">
    <property type="entry name" value="HemD-like"/>
    <property type="match status" value="1"/>
</dbReference>
<protein>
    <recommendedName>
        <fullName evidence="7 9">Uroporphyrinogen-III synthase</fullName>
        <ecNumber evidence="3 9">4.2.1.75</ecNumber>
    </recommendedName>
</protein>
<dbReference type="GO" id="GO:0004852">
    <property type="term" value="F:uroporphyrinogen-III synthase activity"/>
    <property type="evidence" value="ECO:0007669"/>
    <property type="project" value="UniProtKB-UniRule"/>
</dbReference>
<comment type="pathway">
    <text evidence="1 9">Porphyrin-containing compound metabolism; protoporphyrin-IX biosynthesis; coproporphyrinogen-III from 5-aminolevulinate: step 3/4.</text>
</comment>
<evidence type="ECO:0000256" key="6">
    <source>
        <dbReference type="ARBA" id="ARBA00037589"/>
    </source>
</evidence>
<evidence type="ECO:0000256" key="8">
    <source>
        <dbReference type="ARBA" id="ARBA00048617"/>
    </source>
</evidence>
<organism evidence="11 12">
    <name type="scientific">Candidatus Amunia macphersoniae</name>
    <dbReference type="NCBI Taxonomy" id="3127014"/>
    <lineage>
        <taxon>Bacteria</taxon>
        <taxon>Bacillati</taxon>
        <taxon>Candidatus Dormiibacterota</taxon>
        <taxon>Candidatus Dormibacteria</taxon>
        <taxon>Candidatus Aeolococcales</taxon>
        <taxon>Candidatus Aeolococcaceae</taxon>
        <taxon>Candidatus Amunia</taxon>
    </lineage>
</organism>
<dbReference type="GO" id="GO:0006780">
    <property type="term" value="P:uroporphyrinogen III biosynthetic process"/>
    <property type="evidence" value="ECO:0007669"/>
    <property type="project" value="UniProtKB-UniRule"/>
</dbReference>
<dbReference type="AlphaFoldDB" id="A0A934KE18"/>
<comment type="function">
    <text evidence="6 9">Catalyzes cyclization of the linear tetrapyrrole, hydroxymethylbilane, to the macrocyclic uroporphyrinogen III.</text>
</comment>
<feature type="domain" description="Tetrapyrrole biosynthesis uroporphyrinogen III synthase" evidence="10">
    <location>
        <begin position="23"/>
        <end position="248"/>
    </location>
</feature>
<comment type="similarity">
    <text evidence="2 9">Belongs to the uroporphyrinogen-III synthase family.</text>
</comment>
<sequence length="260" mass="26041">MSPERPLRGRTVLVTRGVGKGDRLGELLEAMGAAVVRVPLIETRLLSGAASLAGAVVRLADGEGQPWLVLTSETAVQVLLDDLGDAATLDGIAVAVVGPVTEAALRDRGVAPALVASGQTAESLASELVGRGMGGARALVVAAAGGREVVSRALRAAGAGVEVIEAYQSVLPEGAIDRLLVALTATPPDAVTFTSGSTVANFSVGIRGKAPPPCTALCIGPVTSRAARRAGWAAVVTAGEHTAQGLVEAAVQTLRAQALP</sequence>
<keyword evidence="4 9" id="KW-0456">Lyase</keyword>
<dbReference type="PANTHER" id="PTHR38042:SF1">
    <property type="entry name" value="UROPORPHYRINOGEN-III SYNTHASE, CHLOROPLASTIC"/>
    <property type="match status" value="1"/>
</dbReference>
<keyword evidence="5 9" id="KW-0627">Porphyrin biosynthesis</keyword>
<evidence type="ECO:0000256" key="3">
    <source>
        <dbReference type="ARBA" id="ARBA00013109"/>
    </source>
</evidence>
<dbReference type="Gene3D" id="3.40.50.10090">
    <property type="match status" value="2"/>
</dbReference>
<comment type="catalytic activity">
    <reaction evidence="8 9">
        <text>hydroxymethylbilane = uroporphyrinogen III + H2O</text>
        <dbReference type="Rhea" id="RHEA:18965"/>
        <dbReference type="ChEBI" id="CHEBI:15377"/>
        <dbReference type="ChEBI" id="CHEBI:57308"/>
        <dbReference type="ChEBI" id="CHEBI:57845"/>
        <dbReference type="EC" id="4.2.1.75"/>
    </reaction>
</comment>
<evidence type="ECO:0000256" key="9">
    <source>
        <dbReference type="RuleBase" id="RU366031"/>
    </source>
</evidence>